<dbReference type="PROSITE" id="PS51257">
    <property type="entry name" value="PROKAR_LIPOPROTEIN"/>
    <property type="match status" value="1"/>
</dbReference>
<dbReference type="AlphaFoldDB" id="A0A9P7Z697"/>
<proteinExistence type="inferred from homology"/>
<dbReference type="GO" id="GO:0016740">
    <property type="term" value="F:transferase activity"/>
    <property type="evidence" value="ECO:0007669"/>
    <property type="project" value="UniProtKB-KW"/>
</dbReference>
<dbReference type="CDD" id="cd06532">
    <property type="entry name" value="Glyco_transf_25"/>
    <property type="match status" value="1"/>
</dbReference>
<keyword evidence="3" id="KW-0808">Transferase</keyword>
<comment type="similarity">
    <text evidence="1">Belongs to the glycosyltransferase 25 family.</text>
</comment>
<name>A0A9P7Z697_9HELO</name>
<keyword evidence="2" id="KW-0328">Glycosyltransferase</keyword>
<dbReference type="EMBL" id="MU253814">
    <property type="protein sequence ID" value="KAG9246189.1"/>
    <property type="molecule type" value="Genomic_DNA"/>
</dbReference>
<evidence type="ECO:0000313" key="5">
    <source>
        <dbReference type="Proteomes" id="UP000887226"/>
    </source>
</evidence>
<gene>
    <name evidence="4" type="ORF">BJ878DRAFT_498189</name>
</gene>
<dbReference type="InterPro" id="IPR050757">
    <property type="entry name" value="Collagen_mod_GT25"/>
</dbReference>
<dbReference type="PANTHER" id="PTHR10730">
    <property type="entry name" value="PROCOLLAGEN-LYSINE,2-OXOGLUTARATE 5-DIOXYGENASE/GLYCOSYLTRANSFERASE 25 FAMILY MEMBER"/>
    <property type="match status" value="1"/>
</dbReference>
<evidence type="ECO:0000256" key="1">
    <source>
        <dbReference type="ARBA" id="ARBA00006721"/>
    </source>
</evidence>
<dbReference type="Proteomes" id="UP000887226">
    <property type="component" value="Unassembled WGS sequence"/>
</dbReference>
<keyword evidence="5" id="KW-1185">Reference proteome</keyword>
<evidence type="ECO:0000256" key="2">
    <source>
        <dbReference type="ARBA" id="ARBA00022676"/>
    </source>
</evidence>
<accession>A0A9P7Z697</accession>
<sequence>MMIHPRAIPVWGLAGLACLCLLLLKHTIIIFMQHHSSNFATSYIQPSTPASKLTPISNSTLGFQKVLAIGLPSRSDKRDALALISSLTGFGISWIDGVIGDDIPDKAVPFGIDRKVLWESNLGSWRGHMNAIRTVVEEGYASALIMEDDMDWDVRLKKQLVEFAKGASYLQYSREDASPYGDDWDVLWLGHCGEVFPETLDEYKEVSATDPGILALSRKYTISPDVTVPPPEEVHGFQNYSEFPYTRWVHISGGPICSFAYAVSQRGARKILFDLSIDHLTGPFDNALAGLCRHGRDKQRMGMQCISVTPPLFDHHKAKGTVSKDSDIQKYGAGGAVREVGWTENIVWSARGNIHKLLLGSKDMDSQFARQG</sequence>
<evidence type="ECO:0008006" key="6">
    <source>
        <dbReference type="Google" id="ProtNLM"/>
    </source>
</evidence>
<protein>
    <recommendedName>
        <fullName evidence="6">Glycosyltransferase family 25 protein</fullName>
    </recommendedName>
</protein>
<reference evidence="4" key="1">
    <citation type="journal article" date="2021" name="IMA Fungus">
        <title>Genomic characterization of three marine fungi, including Emericellopsis atlantica sp. nov. with signatures of a generalist lifestyle and marine biomass degradation.</title>
        <authorList>
            <person name="Hagestad O.C."/>
            <person name="Hou L."/>
            <person name="Andersen J.H."/>
            <person name="Hansen E.H."/>
            <person name="Altermark B."/>
            <person name="Li C."/>
            <person name="Kuhnert E."/>
            <person name="Cox R.J."/>
            <person name="Crous P.W."/>
            <person name="Spatafora J.W."/>
            <person name="Lail K."/>
            <person name="Amirebrahimi M."/>
            <person name="Lipzen A."/>
            <person name="Pangilinan J."/>
            <person name="Andreopoulos W."/>
            <person name="Hayes R.D."/>
            <person name="Ng V."/>
            <person name="Grigoriev I.V."/>
            <person name="Jackson S.A."/>
            <person name="Sutton T.D.S."/>
            <person name="Dobson A.D.W."/>
            <person name="Rama T."/>
        </authorList>
    </citation>
    <scope>NUCLEOTIDE SEQUENCE</scope>
    <source>
        <strain evidence="4">TRa3180A</strain>
    </source>
</reference>
<dbReference type="PANTHER" id="PTHR10730:SF53">
    <property type="entry name" value="GLYCOSYLTRANSFERASE 25 FAMILY MEMBER"/>
    <property type="match status" value="1"/>
</dbReference>
<dbReference type="OrthoDB" id="47375at2759"/>
<comment type="caution">
    <text evidence="4">The sequence shown here is derived from an EMBL/GenBank/DDBJ whole genome shotgun (WGS) entry which is preliminary data.</text>
</comment>
<organism evidence="4 5">
    <name type="scientific">Calycina marina</name>
    <dbReference type="NCBI Taxonomy" id="1763456"/>
    <lineage>
        <taxon>Eukaryota</taxon>
        <taxon>Fungi</taxon>
        <taxon>Dikarya</taxon>
        <taxon>Ascomycota</taxon>
        <taxon>Pezizomycotina</taxon>
        <taxon>Leotiomycetes</taxon>
        <taxon>Helotiales</taxon>
        <taxon>Pezizellaceae</taxon>
        <taxon>Calycina</taxon>
    </lineage>
</organism>
<dbReference type="InterPro" id="IPR002654">
    <property type="entry name" value="Glyco_trans_25"/>
</dbReference>
<evidence type="ECO:0000313" key="4">
    <source>
        <dbReference type="EMBL" id="KAG9246189.1"/>
    </source>
</evidence>
<evidence type="ECO:0000256" key="3">
    <source>
        <dbReference type="ARBA" id="ARBA00022679"/>
    </source>
</evidence>